<accession>A0ACC2LDV7</accession>
<name>A0ACC2LDV7_PERAE</name>
<reference evidence="1 2" key="1">
    <citation type="journal article" date="2022" name="Hortic Res">
        <title>A haplotype resolved chromosomal level avocado genome allows analysis of novel avocado genes.</title>
        <authorList>
            <person name="Nath O."/>
            <person name="Fletcher S.J."/>
            <person name="Hayward A."/>
            <person name="Shaw L.M."/>
            <person name="Masouleh A.K."/>
            <person name="Furtado A."/>
            <person name="Henry R.J."/>
            <person name="Mitter N."/>
        </authorList>
    </citation>
    <scope>NUCLEOTIDE SEQUENCE [LARGE SCALE GENOMIC DNA]</scope>
    <source>
        <strain evidence="2">cv. Hass</strain>
    </source>
</reference>
<organism evidence="1 2">
    <name type="scientific">Persea americana</name>
    <name type="common">Avocado</name>
    <dbReference type="NCBI Taxonomy" id="3435"/>
    <lineage>
        <taxon>Eukaryota</taxon>
        <taxon>Viridiplantae</taxon>
        <taxon>Streptophyta</taxon>
        <taxon>Embryophyta</taxon>
        <taxon>Tracheophyta</taxon>
        <taxon>Spermatophyta</taxon>
        <taxon>Magnoliopsida</taxon>
        <taxon>Magnoliidae</taxon>
        <taxon>Laurales</taxon>
        <taxon>Lauraceae</taxon>
        <taxon>Persea</taxon>
    </lineage>
</organism>
<dbReference type="Proteomes" id="UP001234297">
    <property type="component" value="Chromosome 7"/>
</dbReference>
<dbReference type="EMBL" id="CM056815">
    <property type="protein sequence ID" value="KAJ8631624.1"/>
    <property type="molecule type" value="Genomic_DNA"/>
</dbReference>
<proteinExistence type="predicted"/>
<comment type="caution">
    <text evidence="1">The sequence shown here is derived from an EMBL/GenBank/DDBJ whole genome shotgun (WGS) entry which is preliminary data.</text>
</comment>
<protein>
    <submittedName>
        <fullName evidence="1">Uncharacterized protein</fullName>
    </submittedName>
</protein>
<keyword evidence="2" id="KW-1185">Reference proteome</keyword>
<sequence length="143" mass="16927">MRKSMEDVWKEITHQDPNTTFSSILPQETPPLPPTQLPCQHGQELHHHRNAFAFVAGPSSFCEKRMPEPSDDLDHRRRKRLIKSRESADRSRAKKQVHIHELELKLNHLMKENAKLRREHQKTWLADQLHSRKKLCRSFTAPF</sequence>
<evidence type="ECO:0000313" key="1">
    <source>
        <dbReference type="EMBL" id="KAJ8631624.1"/>
    </source>
</evidence>
<gene>
    <name evidence="1" type="ORF">MRB53_024947</name>
</gene>
<evidence type="ECO:0000313" key="2">
    <source>
        <dbReference type="Proteomes" id="UP001234297"/>
    </source>
</evidence>